<dbReference type="GO" id="GO:0016998">
    <property type="term" value="P:cell wall macromolecule catabolic process"/>
    <property type="evidence" value="ECO:0007669"/>
    <property type="project" value="InterPro"/>
</dbReference>
<dbReference type="EMBL" id="MKIP01000030">
    <property type="protein sequence ID" value="OLP61846.1"/>
    <property type="molecule type" value="Genomic_DNA"/>
</dbReference>
<organism evidence="2 3">
    <name type="scientific">Xaviernesmea oryzae</name>
    <dbReference type="NCBI Taxonomy" id="464029"/>
    <lineage>
        <taxon>Bacteria</taxon>
        <taxon>Pseudomonadati</taxon>
        <taxon>Pseudomonadota</taxon>
        <taxon>Alphaproteobacteria</taxon>
        <taxon>Hyphomicrobiales</taxon>
        <taxon>Rhizobiaceae</taxon>
        <taxon>Rhizobium/Agrobacterium group</taxon>
        <taxon>Xaviernesmea</taxon>
    </lineage>
</organism>
<sequence length="206" mass="22732">MALSQTSFFETIRSELFSGTLTLDQRTGMEIILARWRALVPHADRRWIAYGLATAHHETGRLMQPVRETFAGSSAQAICRLERAYRRGRLPQVSTPYWRVDAQGKSWFGRGYVQLTHRDNYATLAMATGLALLDDPDLALQTEAAATILVVGLVEGLFGGHRIAEFFRAGTADWAGARRTVNGTDRADLVAGYARHYDAALASAGF</sequence>
<evidence type="ECO:0000313" key="3">
    <source>
        <dbReference type="Proteomes" id="UP000186364"/>
    </source>
</evidence>
<dbReference type="GO" id="GO:0006032">
    <property type="term" value="P:chitin catabolic process"/>
    <property type="evidence" value="ECO:0007669"/>
    <property type="project" value="InterPro"/>
</dbReference>
<comment type="caution">
    <text evidence="2">The sequence shown here is derived from an EMBL/GenBank/DDBJ whole genome shotgun (WGS) entry which is preliminary data.</text>
</comment>
<proteinExistence type="predicted"/>
<accession>A0A1Q9B1I0</accession>
<protein>
    <recommendedName>
        <fullName evidence="1">Glycoside hydrolase family 19 catalytic domain-containing protein</fullName>
    </recommendedName>
</protein>
<gene>
    <name evidence="2" type="ORF">BJF93_19365</name>
</gene>
<dbReference type="Pfam" id="PF00182">
    <property type="entry name" value="Glyco_hydro_19"/>
    <property type="match status" value="1"/>
</dbReference>
<keyword evidence="3" id="KW-1185">Reference proteome</keyword>
<dbReference type="SUPFAM" id="SSF53955">
    <property type="entry name" value="Lysozyme-like"/>
    <property type="match status" value="1"/>
</dbReference>
<dbReference type="InterPro" id="IPR023346">
    <property type="entry name" value="Lysozyme-like_dom_sf"/>
</dbReference>
<dbReference type="AlphaFoldDB" id="A0A1Q9B1I0"/>
<dbReference type="Proteomes" id="UP000186364">
    <property type="component" value="Unassembled WGS sequence"/>
</dbReference>
<dbReference type="Gene3D" id="1.10.530.10">
    <property type="match status" value="1"/>
</dbReference>
<name>A0A1Q9B1I0_9HYPH</name>
<reference evidence="2 3" key="1">
    <citation type="submission" date="2016-09" db="EMBL/GenBank/DDBJ databases">
        <title>Rhizobium sp. nov., a novel species isolated from the rice rhizosphere.</title>
        <authorList>
            <person name="Zhao J."/>
            <person name="Zhang X."/>
        </authorList>
    </citation>
    <scope>NUCLEOTIDE SEQUENCE [LARGE SCALE GENOMIC DNA]</scope>
    <source>
        <strain evidence="2 3">1.7048</strain>
    </source>
</reference>
<feature type="domain" description="Glycoside hydrolase family 19 catalytic" evidence="1">
    <location>
        <begin position="45"/>
        <end position="140"/>
    </location>
</feature>
<dbReference type="GO" id="GO:0004568">
    <property type="term" value="F:chitinase activity"/>
    <property type="evidence" value="ECO:0007669"/>
    <property type="project" value="InterPro"/>
</dbReference>
<evidence type="ECO:0000313" key="2">
    <source>
        <dbReference type="EMBL" id="OLP61846.1"/>
    </source>
</evidence>
<dbReference type="InterPro" id="IPR000726">
    <property type="entry name" value="Glyco_hydro_19_cat"/>
</dbReference>
<evidence type="ECO:0000259" key="1">
    <source>
        <dbReference type="Pfam" id="PF00182"/>
    </source>
</evidence>